<dbReference type="InterPro" id="IPR001387">
    <property type="entry name" value="Cro/C1-type_HTH"/>
</dbReference>
<organism evidence="2 3">
    <name type="scientific">Leadbettera azotonutricia (strain ATCC BAA-888 / DSM 13862 / ZAS-9)</name>
    <name type="common">Treponema azotonutricium</name>
    <dbReference type="NCBI Taxonomy" id="545695"/>
    <lineage>
        <taxon>Bacteria</taxon>
        <taxon>Pseudomonadati</taxon>
        <taxon>Spirochaetota</taxon>
        <taxon>Spirochaetia</taxon>
        <taxon>Spirochaetales</taxon>
        <taxon>Breznakiellaceae</taxon>
        <taxon>Leadbettera</taxon>
    </lineage>
</organism>
<reference evidence="3" key="1">
    <citation type="submission" date="2009-12" db="EMBL/GenBank/DDBJ databases">
        <title>Complete sequence of Treponema azotonutricium strain ZAS-9.</title>
        <authorList>
            <person name="Tetu S.G."/>
            <person name="Matson E."/>
            <person name="Ren Q."/>
            <person name="Seshadri R."/>
            <person name="Elbourne L."/>
            <person name="Hassan K.A."/>
            <person name="Durkin A."/>
            <person name="Radune D."/>
            <person name="Mohamoud Y."/>
            <person name="Shay R."/>
            <person name="Jin S."/>
            <person name="Zhang X."/>
            <person name="Lucey K."/>
            <person name="Ballor N.R."/>
            <person name="Ottesen E."/>
            <person name="Rosenthal R."/>
            <person name="Allen A."/>
            <person name="Leadbetter J.R."/>
            <person name="Paulsen I.T."/>
        </authorList>
    </citation>
    <scope>NUCLEOTIDE SEQUENCE [LARGE SCALE GENOMIC DNA]</scope>
    <source>
        <strain evidence="3">ATCC BAA-888 / DSM 13862 / ZAS-9</strain>
    </source>
</reference>
<proteinExistence type="predicted"/>
<dbReference type="RefSeq" id="WP_015710311.1">
    <property type="nucleotide sequence ID" value="NC_015577.1"/>
</dbReference>
<sequence>MNEIEFFWQRVKQLIKKKKATQAEVARVCGFSLRTFQGWIAKDVSPTVTEAYRLARVLGVTVEYLMSGKDRRIKDIESRIKSAESLLEQAKLKLDQTG</sequence>
<evidence type="ECO:0000313" key="2">
    <source>
        <dbReference type="EMBL" id="AEF82761.1"/>
    </source>
</evidence>
<dbReference type="Proteomes" id="UP000009222">
    <property type="component" value="Chromosome"/>
</dbReference>
<dbReference type="Pfam" id="PF01381">
    <property type="entry name" value="HTH_3"/>
    <property type="match status" value="1"/>
</dbReference>
<keyword evidence="3" id="KW-1185">Reference proteome</keyword>
<dbReference type="HOGENOM" id="CLU_066192_25_1_12"/>
<dbReference type="InterPro" id="IPR010982">
    <property type="entry name" value="Lambda_DNA-bd_dom_sf"/>
</dbReference>
<dbReference type="Gene3D" id="1.10.260.40">
    <property type="entry name" value="lambda repressor-like DNA-binding domains"/>
    <property type="match status" value="1"/>
</dbReference>
<dbReference type="EMBL" id="CP001841">
    <property type="protein sequence ID" value="AEF82761.1"/>
    <property type="molecule type" value="Genomic_DNA"/>
</dbReference>
<dbReference type="SUPFAM" id="SSF47413">
    <property type="entry name" value="lambda repressor-like DNA-binding domains"/>
    <property type="match status" value="1"/>
</dbReference>
<gene>
    <name evidence="2" type="ordered locus">TREAZ_1713</name>
</gene>
<dbReference type="InParanoid" id="F5YCP0"/>
<dbReference type="OrthoDB" id="363073at2"/>
<dbReference type="SMART" id="SM00530">
    <property type="entry name" value="HTH_XRE"/>
    <property type="match status" value="1"/>
</dbReference>
<dbReference type="CDD" id="cd00093">
    <property type="entry name" value="HTH_XRE"/>
    <property type="match status" value="1"/>
</dbReference>
<feature type="domain" description="HTH cro/C1-type" evidence="1">
    <location>
        <begin position="11"/>
        <end position="65"/>
    </location>
</feature>
<dbReference type="eggNOG" id="COG1476">
    <property type="taxonomic scope" value="Bacteria"/>
</dbReference>
<dbReference type="GO" id="GO:0003677">
    <property type="term" value="F:DNA binding"/>
    <property type="evidence" value="ECO:0007669"/>
    <property type="project" value="InterPro"/>
</dbReference>
<name>F5YCP0_LEAAZ</name>
<dbReference type="STRING" id="545695.TREAZ_1713"/>
<protein>
    <submittedName>
        <fullName evidence="2">Putative transcriptional regulator, Cro/CI family</fullName>
    </submittedName>
</protein>
<dbReference type="PROSITE" id="PS50943">
    <property type="entry name" value="HTH_CROC1"/>
    <property type="match status" value="1"/>
</dbReference>
<evidence type="ECO:0000313" key="3">
    <source>
        <dbReference type="Proteomes" id="UP000009222"/>
    </source>
</evidence>
<dbReference type="KEGG" id="taz:TREAZ_1713"/>
<evidence type="ECO:0000259" key="1">
    <source>
        <dbReference type="PROSITE" id="PS50943"/>
    </source>
</evidence>
<accession>F5YCP0</accession>
<dbReference type="AlphaFoldDB" id="F5YCP0"/>
<reference evidence="2 3" key="2">
    <citation type="journal article" date="2011" name="ISME J.">
        <title>RNA-seq reveals cooperative metabolic interactions between two termite-gut spirochete species in co-culture.</title>
        <authorList>
            <person name="Rosenthal A.Z."/>
            <person name="Matson E.G."/>
            <person name="Eldar A."/>
            <person name="Leadbetter J.R."/>
        </authorList>
    </citation>
    <scope>NUCLEOTIDE SEQUENCE [LARGE SCALE GENOMIC DNA]</scope>
    <source>
        <strain evidence="3">ATCC BAA-888 / DSM 13862 / ZAS-9</strain>
    </source>
</reference>